<dbReference type="AlphaFoldDB" id="A0A816PU59"/>
<evidence type="ECO:0000313" key="6">
    <source>
        <dbReference type="EMBL" id="CAF2052162.1"/>
    </source>
</evidence>
<evidence type="ECO:0000256" key="1">
    <source>
        <dbReference type="ARBA" id="ARBA00004123"/>
    </source>
</evidence>
<reference evidence="6" key="1">
    <citation type="submission" date="2021-01" db="EMBL/GenBank/DDBJ databases">
        <authorList>
            <consortium name="Genoscope - CEA"/>
            <person name="William W."/>
        </authorList>
    </citation>
    <scope>NUCLEOTIDE SEQUENCE</scope>
</reference>
<evidence type="ECO:0000256" key="3">
    <source>
        <dbReference type="ARBA" id="ARBA00022737"/>
    </source>
</evidence>
<evidence type="ECO:0000256" key="5">
    <source>
        <dbReference type="ARBA" id="ARBA00023242"/>
    </source>
</evidence>
<dbReference type="EMBL" id="HG994363">
    <property type="protein sequence ID" value="CAF2052162.1"/>
    <property type="molecule type" value="Genomic_DNA"/>
</dbReference>
<accession>A0A816PU59</accession>
<keyword evidence="2" id="KW-0507">mRNA processing</keyword>
<dbReference type="Pfam" id="PF23240">
    <property type="entry name" value="HAT_PRP39_N"/>
    <property type="match status" value="1"/>
</dbReference>
<keyword evidence="5" id="KW-0539">Nucleus</keyword>
<dbReference type="SUPFAM" id="SSF48452">
    <property type="entry name" value="TPR-like"/>
    <property type="match status" value="1"/>
</dbReference>
<comment type="subcellular location">
    <subcellularLocation>
        <location evidence="1">Nucleus</location>
    </subcellularLocation>
</comment>
<proteinExistence type="predicted"/>
<dbReference type="PANTHER" id="PTHR17204">
    <property type="entry name" value="PRE-MRNA PROCESSING PROTEIN PRP39-RELATED"/>
    <property type="match status" value="1"/>
</dbReference>
<keyword evidence="3" id="KW-0677">Repeat</keyword>
<dbReference type="InterPro" id="IPR011990">
    <property type="entry name" value="TPR-like_helical_dom_sf"/>
</dbReference>
<organism evidence="6">
    <name type="scientific">Brassica napus</name>
    <name type="common">Rape</name>
    <dbReference type="NCBI Taxonomy" id="3708"/>
    <lineage>
        <taxon>Eukaryota</taxon>
        <taxon>Viridiplantae</taxon>
        <taxon>Streptophyta</taxon>
        <taxon>Embryophyta</taxon>
        <taxon>Tracheophyta</taxon>
        <taxon>Spermatophyta</taxon>
        <taxon>Magnoliopsida</taxon>
        <taxon>eudicotyledons</taxon>
        <taxon>Gunneridae</taxon>
        <taxon>Pentapetalae</taxon>
        <taxon>rosids</taxon>
        <taxon>malvids</taxon>
        <taxon>Brassicales</taxon>
        <taxon>Brassicaceae</taxon>
        <taxon>Brassiceae</taxon>
        <taxon>Brassica</taxon>
    </lineage>
</organism>
<feature type="non-terminal residue" evidence="6">
    <location>
        <position position="1"/>
    </location>
</feature>
<dbReference type="Proteomes" id="UP001295469">
    <property type="component" value="Chromosome A09"/>
</dbReference>
<dbReference type="GO" id="GO:0006397">
    <property type="term" value="P:mRNA processing"/>
    <property type="evidence" value="ECO:0007669"/>
    <property type="project" value="UniProtKB-KW"/>
</dbReference>
<protein>
    <submittedName>
        <fullName evidence="6">(rape) hypothetical protein</fullName>
    </submittedName>
</protein>
<gene>
    <name evidence="6" type="ORF">DARMORV10_A09P67920.1</name>
</gene>
<evidence type="ECO:0000256" key="2">
    <source>
        <dbReference type="ARBA" id="ARBA00022664"/>
    </source>
</evidence>
<dbReference type="GO" id="GO:0008380">
    <property type="term" value="P:RNA splicing"/>
    <property type="evidence" value="ECO:0007669"/>
    <property type="project" value="UniProtKB-KW"/>
</dbReference>
<evidence type="ECO:0000256" key="4">
    <source>
        <dbReference type="ARBA" id="ARBA00023187"/>
    </source>
</evidence>
<keyword evidence="4" id="KW-0508">mRNA splicing</keyword>
<name>A0A816PU59_BRANA</name>
<dbReference type="Gene3D" id="1.25.40.10">
    <property type="entry name" value="Tetratricopeptide repeat domain"/>
    <property type="match status" value="1"/>
</dbReference>
<dbReference type="PANTHER" id="PTHR17204:SF5">
    <property type="entry name" value="PRE-MRNA-PROCESSING FACTOR 39"/>
    <property type="match status" value="1"/>
</dbReference>
<dbReference type="GO" id="GO:0005634">
    <property type="term" value="C:nucleus"/>
    <property type="evidence" value="ECO:0007669"/>
    <property type="project" value="UniProtKB-SubCell"/>
</dbReference>
<sequence length="242" mass="28552">RKIKVKSGLLKYDAFLLEHPLHYEKWIEYENAENSLGSKGNAYNVYERAFEILTHLVDLWVHYCKESINSNWLHNDIKNLFTRVTLIVGNDYNASLLWNTIIGFKTKHDDWNRLAMVYTSLLMHLTQHLDDYLTRPEYWVRYVLCMHKRHLDHYVDKLIDRATKLVFPKFITDSDVLTRLYQLLARDDTEGIQKRFCWIISRLTNGKGAPIEDVLGTEIYDKTVNVLKMRKSSTCGMLFGSN</sequence>